<sequence>MGERIREWFCAQEKLCAESFPVRNRLEQTGCYSSPETSERYGPDKKSQRTLVNFVDNRQFLCYNKSATWKKVFFLCLKLLKYEQQKQGRNEEAAADPQGSQAITQIHSGGGSRARKNHIGMY</sequence>
<feature type="compositionally biased region" description="Basic residues" evidence="1">
    <location>
        <begin position="113"/>
        <end position="122"/>
    </location>
</feature>
<keyword evidence="3" id="KW-1185">Reference proteome</keyword>
<dbReference type="Proteomes" id="UP000768180">
    <property type="component" value="Unassembled WGS sequence"/>
</dbReference>
<reference evidence="2 3" key="1">
    <citation type="journal article" date="2020" name="Cell Host Microbe">
        <title>Functional and Genomic Variation between Human-Derived Isolates of Lachnospiraceae Reveals Inter- and Intra-Species Diversity.</title>
        <authorList>
            <person name="Sorbara M.T."/>
            <person name="Littmann E.R."/>
            <person name="Fontana E."/>
            <person name="Moody T.U."/>
            <person name="Kohout C.E."/>
            <person name="Gjonbalaj M."/>
            <person name="Eaton V."/>
            <person name="Seok R."/>
            <person name="Leiner I.M."/>
            <person name="Pamer E.G."/>
        </authorList>
    </citation>
    <scope>NUCLEOTIDE SEQUENCE [LARGE SCALE GENOMIC DNA]</scope>
    <source>
        <strain evidence="2 3">MSK.14.54</strain>
    </source>
</reference>
<feature type="compositionally biased region" description="Polar residues" evidence="1">
    <location>
        <begin position="98"/>
        <end position="107"/>
    </location>
</feature>
<organism evidence="2 3">
    <name type="scientific">Fusicatenibacter saccharivorans</name>
    <dbReference type="NCBI Taxonomy" id="1150298"/>
    <lineage>
        <taxon>Bacteria</taxon>
        <taxon>Bacillati</taxon>
        <taxon>Bacillota</taxon>
        <taxon>Clostridia</taxon>
        <taxon>Lachnospirales</taxon>
        <taxon>Lachnospiraceae</taxon>
        <taxon>Fusicatenibacter</taxon>
    </lineage>
</organism>
<protein>
    <submittedName>
        <fullName evidence="2">Uncharacterized protein</fullName>
    </submittedName>
</protein>
<comment type="caution">
    <text evidence="2">The sequence shown here is derived from an EMBL/GenBank/DDBJ whole genome shotgun (WGS) entry which is preliminary data.</text>
</comment>
<dbReference type="RefSeq" id="WP_173829911.1">
    <property type="nucleotide sequence ID" value="NZ_JAAITQ010000016.1"/>
</dbReference>
<dbReference type="EMBL" id="JAAITQ010000016">
    <property type="protein sequence ID" value="NSE16675.1"/>
    <property type="molecule type" value="Genomic_DNA"/>
</dbReference>
<feature type="region of interest" description="Disordered" evidence="1">
    <location>
        <begin position="88"/>
        <end position="122"/>
    </location>
</feature>
<gene>
    <name evidence="2" type="ORF">G5B05_09695</name>
</gene>
<name>A0ABX2GGC1_9FIRM</name>
<evidence type="ECO:0000256" key="1">
    <source>
        <dbReference type="SAM" id="MobiDB-lite"/>
    </source>
</evidence>
<accession>A0ABX2GGC1</accession>
<evidence type="ECO:0000313" key="3">
    <source>
        <dbReference type="Proteomes" id="UP000768180"/>
    </source>
</evidence>
<evidence type="ECO:0000313" key="2">
    <source>
        <dbReference type="EMBL" id="NSE16675.1"/>
    </source>
</evidence>
<proteinExistence type="predicted"/>